<dbReference type="SUPFAM" id="SSF50447">
    <property type="entry name" value="Translation proteins"/>
    <property type="match status" value="1"/>
</dbReference>
<comment type="catalytic activity">
    <reaction evidence="10">
        <text>GTP + H2O = GDP + phosphate + H(+)</text>
        <dbReference type="Rhea" id="RHEA:19669"/>
        <dbReference type="ChEBI" id="CHEBI:15377"/>
        <dbReference type="ChEBI" id="CHEBI:15378"/>
        <dbReference type="ChEBI" id="CHEBI:37565"/>
        <dbReference type="ChEBI" id="CHEBI:43474"/>
        <dbReference type="ChEBI" id="CHEBI:58189"/>
    </reaction>
    <physiologicalReaction direction="left-to-right" evidence="10">
        <dbReference type="Rhea" id="RHEA:19670"/>
    </physiologicalReaction>
</comment>
<dbReference type="CDD" id="cd01681">
    <property type="entry name" value="aeEF2_snRNP_like_IV"/>
    <property type="match status" value="1"/>
</dbReference>
<evidence type="ECO:0000256" key="10">
    <source>
        <dbReference type="ARBA" id="ARBA00049117"/>
    </source>
</evidence>
<dbReference type="PANTHER" id="PTHR42908">
    <property type="entry name" value="TRANSLATION ELONGATION FACTOR-RELATED"/>
    <property type="match status" value="1"/>
</dbReference>
<dbReference type="Proteomes" id="UP000613580">
    <property type="component" value="Unassembled WGS sequence"/>
</dbReference>
<dbReference type="PRINTS" id="PR00315">
    <property type="entry name" value="ELONGATNFCT"/>
</dbReference>
<evidence type="ECO:0000256" key="2">
    <source>
        <dbReference type="ARBA" id="ARBA00017891"/>
    </source>
</evidence>
<dbReference type="Gene3D" id="3.30.70.240">
    <property type="match status" value="1"/>
</dbReference>
<dbReference type="Gene3D" id="3.40.50.300">
    <property type="entry name" value="P-loop containing nucleotide triphosphate hydrolases"/>
    <property type="match status" value="1"/>
</dbReference>
<organism evidence="12 13">
    <name type="scientific">Mycena chlorophos</name>
    <name type="common">Agaric fungus</name>
    <name type="synonym">Agaricus chlorophos</name>
    <dbReference type="NCBI Taxonomy" id="658473"/>
    <lineage>
        <taxon>Eukaryota</taxon>
        <taxon>Fungi</taxon>
        <taxon>Dikarya</taxon>
        <taxon>Basidiomycota</taxon>
        <taxon>Agaricomycotina</taxon>
        <taxon>Agaricomycetes</taxon>
        <taxon>Agaricomycetidae</taxon>
        <taxon>Agaricales</taxon>
        <taxon>Marasmiineae</taxon>
        <taxon>Mycenaceae</taxon>
        <taxon>Mycena</taxon>
    </lineage>
</organism>
<dbReference type="PROSITE" id="PS00301">
    <property type="entry name" value="G_TR_1"/>
    <property type="match status" value="1"/>
</dbReference>
<dbReference type="Gene3D" id="2.40.30.10">
    <property type="entry name" value="Translation factors"/>
    <property type="match status" value="1"/>
</dbReference>
<gene>
    <name evidence="12" type="ORF">HMN09_00563500</name>
</gene>
<protein>
    <recommendedName>
        <fullName evidence="2">Elongation factor 2</fullName>
    </recommendedName>
</protein>
<evidence type="ECO:0000256" key="4">
    <source>
        <dbReference type="ARBA" id="ARBA00022741"/>
    </source>
</evidence>
<comment type="function">
    <text evidence="9">Catalyzes the GTP-dependent ribosomal translocation step during translation elongation. During this step, the ribosome changes from the pre-translocational (PRE) to the post-translocational (POST) state as the newly formed A-site-bound peptidyl-tRNA and P-site-bound deacylated tRNA move to the P and E sites, respectively. Catalyzes the coordinated movement of the two tRNA molecules, the mRNA and conformational changes in the ribosome.</text>
</comment>
<sequence>MVKFTPEQVRGLMDKATNLRNITVIAHVDHGKTTLTDSLLSKAGIISEKLAGTQQGRTMDTRPDERERGITIKSTAITMHFSLPEEDLKGMKQKVSGSEFLVNLIDSPGHVDFSSEVTAALRVTDGALVVVDTIDGVCVQTETVLRQALSERIKPVVVINKVDRALLELKLSKEELYRSFSRTIESINAVIAMYHDPALGDVQVSPQAGTIAFASGLQGWGFTLRQFATRYARKFGVDVDKMLARLWGDNYFNPATGKFTTKSTDADGKPLERVFNRLVLDPIYKIFDAVYTAGGTDPSGIGPILERLDITLSPDELRQEKKPLLRTIMQRYLPAGDALLSMICIHLPSPLTAQRYRVDTLYEGPADDECAMAIRDCNPAGPLVVYVSKMVPTSERGRFYAFGRVFSGTVRTGQSVRIQGPRYVPGRDKEDLYINKSVQRVVLMMGRTVEPLADCPAGNIVGLVGIDEYVLKTATITTSPTAHNIRGMRFDVAPVVEVAVSVQNAQDLPKLVEGLKRLSKVDSVAQTRLSESGEHIVAAAGELHLEIVLKDLEELANVPLKMSQPVVPYRESVRAVSSSPALAKSQNKHNRIYLTAQPLGDELTAAIEAGTITPQDDPKSRARVIADEYGWDVTEARRIWAFGPEGSGSNLLVDVTKGVQYMNEIKDSCIAGLQWATKVGVLAEEPMRATRLNIVDVTLHPDAIHRGGGQIIQTMRRVVHGASLLAQPVLHEPIFLVEIQCPNTAMGGVYSVLSMRRGQVFSEEQRGASALYTIKAYVPVSESFGLSAALRQATGGQAFPQSMFDHWAEVPGSALEKGSRAEEIVTKIRTRKGLSPAIPPIETYVDRL</sequence>
<evidence type="ECO:0000256" key="1">
    <source>
        <dbReference type="ARBA" id="ARBA00004496"/>
    </source>
</evidence>
<dbReference type="Pfam" id="PF03144">
    <property type="entry name" value="GTP_EFTU_D2"/>
    <property type="match status" value="1"/>
</dbReference>
<dbReference type="Gene3D" id="3.30.230.10">
    <property type="match status" value="1"/>
</dbReference>
<dbReference type="InterPro" id="IPR005517">
    <property type="entry name" value="Transl_elong_EFG/EF2_IV"/>
</dbReference>
<keyword evidence="8" id="KW-0342">GTP-binding</keyword>
<name>A0A8H6TC03_MYCCL</name>
<dbReference type="FunFam" id="3.40.50.300:FF:000058">
    <property type="entry name" value="Translation elongation factor 2"/>
    <property type="match status" value="1"/>
</dbReference>
<keyword evidence="7" id="KW-0648">Protein biosynthesis</keyword>
<dbReference type="Pfam" id="PF00009">
    <property type="entry name" value="GTP_EFTU"/>
    <property type="match status" value="1"/>
</dbReference>
<evidence type="ECO:0000256" key="5">
    <source>
        <dbReference type="ARBA" id="ARBA00022768"/>
    </source>
</evidence>
<dbReference type="InterPro" id="IPR014721">
    <property type="entry name" value="Ribsml_uS5_D2-typ_fold_subgr"/>
</dbReference>
<dbReference type="InterPro" id="IPR005225">
    <property type="entry name" value="Small_GTP-bd"/>
</dbReference>
<dbReference type="FunFam" id="2.40.30.10:FF:000010">
    <property type="entry name" value="Translation elongation factor 2"/>
    <property type="match status" value="1"/>
</dbReference>
<dbReference type="InterPro" id="IPR041095">
    <property type="entry name" value="EFG_II"/>
</dbReference>
<dbReference type="FunFam" id="3.30.70.870:FF:000002">
    <property type="entry name" value="Translation elongation factor 2"/>
    <property type="match status" value="1"/>
</dbReference>
<dbReference type="CDD" id="cd04096">
    <property type="entry name" value="eEF2_snRNP_like_C"/>
    <property type="match status" value="1"/>
</dbReference>
<dbReference type="Gene3D" id="3.30.70.870">
    <property type="entry name" value="Elongation Factor G (Translational Gtpase), domain 3"/>
    <property type="match status" value="1"/>
</dbReference>
<dbReference type="NCBIfam" id="TIGR00231">
    <property type="entry name" value="small_GTP"/>
    <property type="match status" value="1"/>
</dbReference>
<dbReference type="FunFam" id="3.90.1430.10:FF:000003">
    <property type="entry name" value="Elongation factor 2"/>
    <property type="match status" value="1"/>
</dbReference>
<dbReference type="CDD" id="cd16261">
    <property type="entry name" value="EF2_snRNP_III"/>
    <property type="match status" value="1"/>
</dbReference>
<evidence type="ECO:0000313" key="12">
    <source>
        <dbReference type="EMBL" id="KAF7314047.1"/>
    </source>
</evidence>
<evidence type="ECO:0000256" key="9">
    <source>
        <dbReference type="ARBA" id="ARBA00024731"/>
    </source>
</evidence>
<dbReference type="AlphaFoldDB" id="A0A8H6TC03"/>
<dbReference type="GO" id="GO:0003924">
    <property type="term" value="F:GTPase activity"/>
    <property type="evidence" value="ECO:0007669"/>
    <property type="project" value="InterPro"/>
</dbReference>
<comment type="caution">
    <text evidence="12">The sequence shown here is derived from an EMBL/GenBank/DDBJ whole genome shotgun (WGS) entry which is preliminary data.</text>
</comment>
<dbReference type="InterPro" id="IPR035647">
    <property type="entry name" value="EFG_III/V"/>
</dbReference>
<reference evidence="12" key="1">
    <citation type="submission" date="2020-05" db="EMBL/GenBank/DDBJ databases">
        <title>Mycena genomes resolve the evolution of fungal bioluminescence.</title>
        <authorList>
            <person name="Tsai I.J."/>
        </authorList>
    </citation>
    <scope>NUCLEOTIDE SEQUENCE</scope>
    <source>
        <strain evidence="12">110903Hualien_Pintung</strain>
    </source>
</reference>
<keyword evidence="4" id="KW-0547">Nucleotide-binding</keyword>
<dbReference type="GO" id="GO:0043022">
    <property type="term" value="F:ribosome binding"/>
    <property type="evidence" value="ECO:0007669"/>
    <property type="project" value="TreeGrafter"/>
</dbReference>
<dbReference type="PROSITE" id="PS51722">
    <property type="entry name" value="G_TR_2"/>
    <property type="match status" value="1"/>
</dbReference>
<dbReference type="Pfam" id="PF00679">
    <property type="entry name" value="EFG_C"/>
    <property type="match status" value="1"/>
</dbReference>
<dbReference type="OrthoDB" id="364892at2759"/>
<dbReference type="GO" id="GO:0005525">
    <property type="term" value="F:GTP binding"/>
    <property type="evidence" value="ECO:0007669"/>
    <property type="project" value="UniProtKB-KW"/>
</dbReference>
<dbReference type="GO" id="GO:1990904">
    <property type="term" value="C:ribonucleoprotein complex"/>
    <property type="evidence" value="ECO:0007669"/>
    <property type="project" value="TreeGrafter"/>
</dbReference>
<dbReference type="InterPro" id="IPR020568">
    <property type="entry name" value="Ribosomal_Su5_D2-typ_SF"/>
</dbReference>
<dbReference type="FunFam" id="3.30.70.240:FF:000003">
    <property type="entry name" value="Translation elongation factor 2"/>
    <property type="match status" value="1"/>
</dbReference>
<evidence type="ECO:0000256" key="6">
    <source>
        <dbReference type="ARBA" id="ARBA00022801"/>
    </source>
</evidence>
<keyword evidence="13" id="KW-1185">Reference proteome</keyword>
<dbReference type="Gene3D" id="3.90.1430.10">
    <property type="entry name" value="Yeast translation eEF2 (G' domain)"/>
    <property type="match status" value="1"/>
</dbReference>
<comment type="subcellular location">
    <subcellularLocation>
        <location evidence="1">Cytoplasm</location>
    </subcellularLocation>
</comment>
<dbReference type="InterPro" id="IPR004161">
    <property type="entry name" value="EFTu-like_2"/>
</dbReference>
<dbReference type="CDD" id="cd01885">
    <property type="entry name" value="EF2"/>
    <property type="match status" value="1"/>
</dbReference>
<dbReference type="SUPFAM" id="SSF54211">
    <property type="entry name" value="Ribosomal protein S5 domain 2-like"/>
    <property type="match status" value="1"/>
</dbReference>
<accession>A0A8H6TC03</accession>
<dbReference type="Pfam" id="PF03764">
    <property type="entry name" value="EFG_IV"/>
    <property type="match status" value="1"/>
</dbReference>
<dbReference type="FunFam" id="3.30.230.10:FF:000006">
    <property type="entry name" value="Translation elongation factor 2"/>
    <property type="match status" value="1"/>
</dbReference>
<dbReference type="GO" id="GO:0003746">
    <property type="term" value="F:translation elongation factor activity"/>
    <property type="evidence" value="ECO:0007669"/>
    <property type="project" value="UniProtKB-KW"/>
</dbReference>
<keyword evidence="6" id="KW-0378">Hydrolase</keyword>
<dbReference type="InterPro" id="IPR009000">
    <property type="entry name" value="Transl_B-barrel_sf"/>
</dbReference>
<dbReference type="EMBL" id="JACAZE010000006">
    <property type="protein sequence ID" value="KAF7314047.1"/>
    <property type="molecule type" value="Genomic_DNA"/>
</dbReference>
<dbReference type="PANTHER" id="PTHR42908:SF10">
    <property type="entry name" value="EUKARYOTIC TRANSLATION ELONGATION FACTOR 2"/>
    <property type="match status" value="1"/>
</dbReference>
<evidence type="ECO:0000256" key="8">
    <source>
        <dbReference type="ARBA" id="ARBA00023134"/>
    </source>
</evidence>
<dbReference type="SUPFAM" id="SSF52540">
    <property type="entry name" value="P-loop containing nucleoside triphosphate hydrolases"/>
    <property type="match status" value="1"/>
</dbReference>
<dbReference type="GO" id="GO:0005829">
    <property type="term" value="C:cytosol"/>
    <property type="evidence" value="ECO:0007669"/>
    <property type="project" value="TreeGrafter"/>
</dbReference>
<dbReference type="Pfam" id="PF14492">
    <property type="entry name" value="EFG_III"/>
    <property type="match status" value="1"/>
</dbReference>
<evidence type="ECO:0000256" key="3">
    <source>
        <dbReference type="ARBA" id="ARBA00022490"/>
    </source>
</evidence>
<evidence type="ECO:0000256" key="7">
    <source>
        <dbReference type="ARBA" id="ARBA00022917"/>
    </source>
</evidence>
<keyword evidence="3" id="KW-0963">Cytoplasm</keyword>
<dbReference type="SUPFAM" id="SSF54980">
    <property type="entry name" value="EF-G C-terminal domain-like"/>
    <property type="match status" value="2"/>
</dbReference>
<evidence type="ECO:0000313" key="13">
    <source>
        <dbReference type="Proteomes" id="UP000613580"/>
    </source>
</evidence>
<evidence type="ECO:0000259" key="11">
    <source>
        <dbReference type="PROSITE" id="PS51722"/>
    </source>
</evidence>
<dbReference type="InterPro" id="IPR027417">
    <property type="entry name" value="P-loop_NTPase"/>
</dbReference>
<dbReference type="InterPro" id="IPR000640">
    <property type="entry name" value="EFG_V-like"/>
</dbReference>
<dbReference type="InterPro" id="IPR031157">
    <property type="entry name" value="G_TR_CS"/>
</dbReference>
<feature type="domain" description="Tr-type G" evidence="11">
    <location>
        <begin position="17"/>
        <end position="351"/>
    </location>
</feature>
<dbReference type="SMART" id="SM00838">
    <property type="entry name" value="EFG_C"/>
    <property type="match status" value="1"/>
</dbReference>
<dbReference type="SMART" id="SM00889">
    <property type="entry name" value="EFG_IV"/>
    <property type="match status" value="1"/>
</dbReference>
<keyword evidence="5 12" id="KW-0251">Elongation factor</keyword>
<dbReference type="InterPro" id="IPR000795">
    <property type="entry name" value="T_Tr_GTP-bd_dom"/>
</dbReference>
<proteinExistence type="predicted"/>